<dbReference type="Pfam" id="PF08448">
    <property type="entry name" value="PAS_4"/>
    <property type="match status" value="1"/>
</dbReference>
<feature type="domain" description="GGDEF" evidence="4">
    <location>
        <begin position="478"/>
        <end position="598"/>
    </location>
</feature>
<dbReference type="GO" id="GO:0006355">
    <property type="term" value="P:regulation of DNA-templated transcription"/>
    <property type="evidence" value="ECO:0007669"/>
    <property type="project" value="InterPro"/>
</dbReference>
<dbReference type="InterPro" id="IPR000160">
    <property type="entry name" value="GGDEF_dom"/>
</dbReference>
<dbReference type="InterPro" id="IPR003018">
    <property type="entry name" value="GAF"/>
</dbReference>
<dbReference type="RefSeq" id="WP_178361024.1">
    <property type="nucleotide sequence ID" value="NZ_JABFYL010000045.1"/>
</dbReference>
<dbReference type="CDD" id="cd00130">
    <property type="entry name" value="PAS"/>
    <property type="match status" value="2"/>
</dbReference>
<dbReference type="NCBIfam" id="TIGR00229">
    <property type="entry name" value="sensory_box"/>
    <property type="match status" value="1"/>
</dbReference>
<evidence type="ECO:0000259" key="4">
    <source>
        <dbReference type="PROSITE" id="PS50887"/>
    </source>
</evidence>
<dbReference type="SUPFAM" id="SSF55073">
    <property type="entry name" value="Nucleotide cyclase"/>
    <property type="match status" value="1"/>
</dbReference>
<dbReference type="PROSITE" id="PS50113">
    <property type="entry name" value="PAC"/>
    <property type="match status" value="1"/>
</dbReference>
<dbReference type="InterPro" id="IPR029787">
    <property type="entry name" value="Nucleotide_cyclase"/>
</dbReference>
<dbReference type="SMART" id="SM00267">
    <property type="entry name" value="GGDEF"/>
    <property type="match status" value="1"/>
</dbReference>
<comment type="caution">
    <text evidence="5">The sequence shown here is derived from an EMBL/GenBank/DDBJ whole genome shotgun (WGS) entry which is preliminary data.</text>
</comment>
<gene>
    <name evidence="5" type="ORF">HLY00_4521</name>
</gene>
<dbReference type="Proteomes" id="UP000570517">
    <property type="component" value="Unassembled WGS sequence"/>
</dbReference>
<reference evidence="5 6" key="1">
    <citation type="submission" date="2020-05" db="EMBL/GenBank/DDBJ databases">
        <title>Draft genome sequence of Mycobacterium hippocampi DL, isolated from European seabass, Dicentrarchus labrax, reared in fish farms.</title>
        <authorList>
            <person name="Stathopoulou P."/>
            <person name="Asimakis E."/>
            <person name="Tzokas K."/>
            <person name="Batargias C."/>
            <person name="Tsiamis G."/>
        </authorList>
    </citation>
    <scope>NUCLEOTIDE SEQUENCE [LARGE SCALE GENOMIC DNA]</scope>
    <source>
        <strain evidence="5 6">DL</strain>
    </source>
</reference>
<dbReference type="SMART" id="SM00091">
    <property type="entry name" value="PAS"/>
    <property type="match status" value="2"/>
</dbReference>
<dbReference type="SMART" id="SM00065">
    <property type="entry name" value="GAF"/>
    <property type="match status" value="1"/>
</dbReference>
<dbReference type="Pfam" id="PF00990">
    <property type="entry name" value="GGDEF"/>
    <property type="match status" value="1"/>
</dbReference>
<name>A0A850PR73_9MYCO</name>
<dbReference type="NCBIfam" id="TIGR00254">
    <property type="entry name" value="GGDEF"/>
    <property type="match status" value="1"/>
</dbReference>
<dbReference type="InterPro" id="IPR035965">
    <property type="entry name" value="PAS-like_dom_sf"/>
</dbReference>
<dbReference type="Pfam" id="PF00989">
    <property type="entry name" value="PAS"/>
    <property type="match status" value="1"/>
</dbReference>
<dbReference type="CDD" id="cd01949">
    <property type="entry name" value="GGDEF"/>
    <property type="match status" value="1"/>
</dbReference>
<dbReference type="SUPFAM" id="SSF55785">
    <property type="entry name" value="PYP-like sensor domain (PAS domain)"/>
    <property type="match status" value="2"/>
</dbReference>
<feature type="compositionally biased region" description="Basic and acidic residues" evidence="1">
    <location>
        <begin position="8"/>
        <end position="22"/>
    </location>
</feature>
<accession>A0A850PR73</accession>
<evidence type="ECO:0000313" key="6">
    <source>
        <dbReference type="Proteomes" id="UP000570517"/>
    </source>
</evidence>
<dbReference type="Pfam" id="PF01590">
    <property type="entry name" value="GAF"/>
    <property type="match status" value="1"/>
</dbReference>
<keyword evidence="6" id="KW-1185">Reference proteome</keyword>
<dbReference type="Gene3D" id="3.30.70.270">
    <property type="match status" value="1"/>
</dbReference>
<dbReference type="PROSITE" id="PS50887">
    <property type="entry name" value="GGDEF"/>
    <property type="match status" value="1"/>
</dbReference>
<evidence type="ECO:0000259" key="3">
    <source>
        <dbReference type="PROSITE" id="PS50113"/>
    </source>
</evidence>
<protein>
    <recommendedName>
        <fullName evidence="7">Diguanylate cyclase</fullName>
    </recommendedName>
</protein>
<dbReference type="AlphaFoldDB" id="A0A850PR73"/>
<feature type="domain" description="PAC" evidence="3">
    <location>
        <begin position="268"/>
        <end position="320"/>
    </location>
</feature>
<dbReference type="PANTHER" id="PTHR43102:SF2">
    <property type="entry name" value="GAF DOMAIN-CONTAINING PROTEIN"/>
    <property type="match status" value="1"/>
</dbReference>
<dbReference type="EMBL" id="JABFYL010000045">
    <property type="protein sequence ID" value="NVN52809.1"/>
    <property type="molecule type" value="Genomic_DNA"/>
</dbReference>
<feature type="domain" description="PAS" evidence="2">
    <location>
        <begin position="321"/>
        <end position="392"/>
    </location>
</feature>
<sequence length="598" mass="65051">MLPSKGPPETRDDQLIRASDSESERLAALDSFGILDTPPEKAFDDLTSLAAHVCGVPMSAVSLVDAERQWFKARHGVDATETSRELSFCAHALQSPELLEIPDTTQDSRFADHPMVIGDPLLRFYAGAPLITADGHALGALCVLDVKPGALTTLQRQHLQILADQVMSNLELRRQARLFAAEVRARLDADSAYRRQQRMLDGVLRHTDVLIYAKDVDGHYVTANPAVERATRIEGGLIGLTDHDFFDAALADDYRRNDRQIMATRQSQVFSEYLDHADGSVHTFRSTKFPLIDDGGAVFGIGGVSTDVTELARARTAHARAEARWRALVEQSPVAVIVVDVKGAVSYANPEAITLCGARTADQLDSLPALELVTGSLRTTAQAMLDEILAGGPPLRARRGVLRRLDDTEIIVEFSATVAHHSGMQSVQIEMHDVSAVAATEAALKQSASTDALTGLLNRRAWDARVESLVAETRNRGVSVTVAVIDLDNFKAYNDRKGHTAGDTLLRDFATAAGASLRRGDVFGRWGGEEFLVALPDTTLGQAEIVLNRIRCGMPSSQTCSIGYTTVGHEETLLESVVRADKALYEAKMRGRNQLSRL</sequence>
<dbReference type="SUPFAM" id="SSF55781">
    <property type="entry name" value="GAF domain-like"/>
    <property type="match status" value="1"/>
</dbReference>
<dbReference type="InterPro" id="IPR029016">
    <property type="entry name" value="GAF-like_dom_sf"/>
</dbReference>
<evidence type="ECO:0000313" key="5">
    <source>
        <dbReference type="EMBL" id="NVN52809.1"/>
    </source>
</evidence>
<dbReference type="Gene3D" id="3.30.450.40">
    <property type="match status" value="1"/>
</dbReference>
<dbReference type="PROSITE" id="PS50112">
    <property type="entry name" value="PAS"/>
    <property type="match status" value="1"/>
</dbReference>
<dbReference type="InterPro" id="IPR000700">
    <property type="entry name" value="PAS-assoc_C"/>
</dbReference>
<organism evidence="5 6">
    <name type="scientific">Mycolicibacterium hippocampi</name>
    <dbReference type="NCBI Taxonomy" id="659824"/>
    <lineage>
        <taxon>Bacteria</taxon>
        <taxon>Bacillati</taxon>
        <taxon>Actinomycetota</taxon>
        <taxon>Actinomycetes</taxon>
        <taxon>Mycobacteriales</taxon>
        <taxon>Mycobacteriaceae</taxon>
        <taxon>Mycolicibacterium</taxon>
    </lineage>
</organism>
<dbReference type="InterPro" id="IPR000014">
    <property type="entry name" value="PAS"/>
</dbReference>
<proteinExistence type="predicted"/>
<dbReference type="Gene3D" id="3.30.450.20">
    <property type="entry name" value="PAS domain"/>
    <property type="match status" value="2"/>
</dbReference>
<feature type="region of interest" description="Disordered" evidence="1">
    <location>
        <begin position="1"/>
        <end position="22"/>
    </location>
</feature>
<evidence type="ECO:0008006" key="7">
    <source>
        <dbReference type="Google" id="ProtNLM"/>
    </source>
</evidence>
<dbReference type="FunFam" id="3.30.70.270:FF:000001">
    <property type="entry name" value="Diguanylate cyclase domain protein"/>
    <property type="match status" value="1"/>
</dbReference>
<dbReference type="InterPro" id="IPR013656">
    <property type="entry name" value="PAS_4"/>
</dbReference>
<dbReference type="InterPro" id="IPR043128">
    <property type="entry name" value="Rev_trsase/Diguanyl_cyclase"/>
</dbReference>
<dbReference type="InterPro" id="IPR013767">
    <property type="entry name" value="PAS_fold"/>
</dbReference>
<dbReference type="PANTHER" id="PTHR43102">
    <property type="entry name" value="SLR1143 PROTEIN"/>
    <property type="match status" value="1"/>
</dbReference>
<evidence type="ECO:0000259" key="2">
    <source>
        <dbReference type="PROSITE" id="PS50112"/>
    </source>
</evidence>
<evidence type="ECO:0000256" key="1">
    <source>
        <dbReference type="SAM" id="MobiDB-lite"/>
    </source>
</evidence>